<dbReference type="PANTHER" id="PTHR43540:SF1">
    <property type="entry name" value="ISOCHORISMATASE HYDROLASE"/>
    <property type="match status" value="1"/>
</dbReference>
<dbReference type="Gene3D" id="3.40.50.850">
    <property type="entry name" value="Isochorismatase-like"/>
    <property type="match status" value="1"/>
</dbReference>
<dbReference type="InterPro" id="IPR036380">
    <property type="entry name" value="Isochorismatase-like_sf"/>
</dbReference>
<feature type="domain" description="Isochorismatase-like" evidence="2">
    <location>
        <begin position="5"/>
        <end position="148"/>
    </location>
</feature>
<evidence type="ECO:0000313" key="4">
    <source>
        <dbReference type="Proteomes" id="UP000216361"/>
    </source>
</evidence>
<dbReference type="RefSeq" id="WP_094407704.1">
    <property type="nucleotide sequence ID" value="NZ_BMJZ01000009.1"/>
</dbReference>
<sequence length="185" mass="19151">MGTQALLIVDIQNDYFPGGNWPLVGQTDAAERAAAVLAAFRADGAPVIHIRHEILRPNAPFFVPGSAGAAIHPSVAPVGEETVIVKHFANSFRETGLQALLAAQGISELTILGSMTQNCIDSTARAAADLGFGVTVVHDACATLDLTFNGTTIPAAQVQAAYMAALAFGFGRVVSAAEVLAMPRP</sequence>
<dbReference type="Pfam" id="PF00857">
    <property type="entry name" value="Isochorismatase"/>
    <property type="match status" value="1"/>
</dbReference>
<dbReference type="CDD" id="cd01014">
    <property type="entry name" value="nicotinamidase_related"/>
    <property type="match status" value="1"/>
</dbReference>
<evidence type="ECO:0000313" key="3">
    <source>
        <dbReference type="EMBL" id="OYQ20553.1"/>
    </source>
</evidence>
<comment type="caution">
    <text evidence="3">The sequence shown here is derived from an EMBL/GenBank/DDBJ whole genome shotgun (WGS) entry which is preliminary data.</text>
</comment>
<name>A0A255XUE6_9PROT</name>
<organism evidence="3 4">
    <name type="scientific">Elstera cyanobacteriorum</name>
    <dbReference type="NCBI Taxonomy" id="2022747"/>
    <lineage>
        <taxon>Bacteria</taxon>
        <taxon>Pseudomonadati</taxon>
        <taxon>Pseudomonadota</taxon>
        <taxon>Alphaproteobacteria</taxon>
        <taxon>Rhodospirillales</taxon>
        <taxon>Rhodospirillaceae</taxon>
        <taxon>Elstera</taxon>
    </lineage>
</organism>
<dbReference type="SUPFAM" id="SSF52499">
    <property type="entry name" value="Isochorismatase-like hydrolases"/>
    <property type="match status" value="1"/>
</dbReference>
<keyword evidence="4" id="KW-1185">Reference proteome</keyword>
<dbReference type="GO" id="GO:0016787">
    <property type="term" value="F:hydrolase activity"/>
    <property type="evidence" value="ECO:0007669"/>
    <property type="project" value="UniProtKB-KW"/>
</dbReference>
<dbReference type="Proteomes" id="UP000216361">
    <property type="component" value="Unassembled WGS sequence"/>
</dbReference>
<dbReference type="EMBL" id="NOXS01000027">
    <property type="protein sequence ID" value="OYQ20553.1"/>
    <property type="molecule type" value="Genomic_DNA"/>
</dbReference>
<evidence type="ECO:0000259" key="2">
    <source>
        <dbReference type="Pfam" id="PF00857"/>
    </source>
</evidence>
<evidence type="ECO:0000256" key="1">
    <source>
        <dbReference type="ARBA" id="ARBA00022801"/>
    </source>
</evidence>
<dbReference type="InterPro" id="IPR050272">
    <property type="entry name" value="Isochorismatase-like_hydrls"/>
</dbReference>
<dbReference type="AlphaFoldDB" id="A0A255XUE6"/>
<protein>
    <submittedName>
        <fullName evidence="3">Cysteine hydrolase</fullName>
    </submittedName>
</protein>
<dbReference type="InterPro" id="IPR000868">
    <property type="entry name" value="Isochorismatase-like_dom"/>
</dbReference>
<keyword evidence="1 3" id="KW-0378">Hydrolase</keyword>
<dbReference type="PANTHER" id="PTHR43540">
    <property type="entry name" value="PEROXYUREIDOACRYLATE/UREIDOACRYLATE AMIDOHYDROLASE-RELATED"/>
    <property type="match status" value="1"/>
</dbReference>
<proteinExistence type="predicted"/>
<dbReference type="OrthoDB" id="9794942at2"/>
<gene>
    <name evidence="3" type="ORF">CHR90_04035</name>
</gene>
<accession>A0A255XUE6</accession>
<reference evidence="3 4" key="1">
    <citation type="submission" date="2017-07" db="EMBL/GenBank/DDBJ databases">
        <title>Elstera cyanobacteriorum sp. nov., a novel bacterium isolated from cyanobacterial aggregates in a eutrophic lake.</title>
        <authorList>
            <person name="Cai H."/>
        </authorList>
    </citation>
    <scope>NUCLEOTIDE SEQUENCE [LARGE SCALE GENOMIC DNA]</scope>
    <source>
        <strain evidence="3 4">TH019</strain>
    </source>
</reference>